<feature type="coiled-coil region" evidence="1">
    <location>
        <begin position="189"/>
        <end position="260"/>
    </location>
</feature>
<dbReference type="EMBL" id="FNUE01000002">
    <property type="protein sequence ID" value="SEE53062.1"/>
    <property type="molecule type" value="Genomic_DNA"/>
</dbReference>
<name>A0A0N0CG49_9FLAO</name>
<feature type="signal peptide" evidence="2">
    <location>
        <begin position="1"/>
        <end position="23"/>
    </location>
</feature>
<evidence type="ECO:0000313" key="5">
    <source>
        <dbReference type="Proteomes" id="UP000037716"/>
    </source>
</evidence>
<evidence type="ECO:0000256" key="2">
    <source>
        <dbReference type="SAM" id="SignalP"/>
    </source>
</evidence>
<evidence type="ECO:0000256" key="1">
    <source>
        <dbReference type="SAM" id="Coils"/>
    </source>
</evidence>
<evidence type="ECO:0000313" key="6">
    <source>
        <dbReference type="Proteomes" id="UP000183071"/>
    </source>
</evidence>
<evidence type="ECO:0000313" key="4">
    <source>
        <dbReference type="EMBL" id="SEE53062.1"/>
    </source>
</evidence>
<organism evidence="3 5">
    <name type="scientific">Polaribacter dokdonensis DSW-5</name>
    <dbReference type="NCBI Taxonomy" id="1300348"/>
    <lineage>
        <taxon>Bacteria</taxon>
        <taxon>Pseudomonadati</taxon>
        <taxon>Bacteroidota</taxon>
        <taxon>Flavobacteriia</taxon>
        <taxon>Flavobacteriales</taxon>
        <taxon>Flavobacteriaceae</taxon>
    </lineage>
</organism>
<comment type="caution">
    <text evidence="3">The sequence shown here is derived from an EMBL/GenBank/DDBJ whole genome shotgun (WGS) entry which is preliminary data.</text>
</comment>
<dbReference type="RefSeq" id="WP_053974903.1">
    <property type="nucleotide sequence ID" value="NZ_FNUE01000002.1"/>
</dbReference>
<dbReference type="AlphaFoldDB" id="A0A0N0CG49"/>
<keyword evidence="1" id="KW-0175">Coiled coil</keyword>
<dbReference type="OrthoDB" id="1420424at2"/>
<accession>A0A0N0CG49</accession>
<keyword evidence="2" id="KW-0732">Signal</keyword>
<dbReference type="PATRIC" id="fig|1300348.6.peg.2391"/>
<sequence>MNYKSYKLYLTLLSLVFISKLSAQKFDKKYQENFKTNKDVEVIIDATNTDINVTTWNKNEVQINAYIEVEGVSKEEAQKYFDNWEFEALSNKRKVNIQSLDNLKKGFKNNFVFFDNMDFDFEMPDIDFSSFETIVLPEMNFDFDFNFDNILIDIDENMGKNGKYDFRWKDDDHDIVITSKEEWEAFKKTKEYKSLKEKLKIDKEKIRKEIAESKEQLKIEMKKAKEDYEKIDKEQIKNELAKAKAELKKLKLNFNSDKNEIIINGKTVKITKRLEIKVPKKATFNLNTRHCKVKLPNTVAVGNVKYGTFIADNLIDGKLEIDYSKVTINDLNACTLFLNNVTDAKIASVTNTTMSNNSSSVNVANINEDVIVIDKFGLFTVENFKPNFANFSITLSQSEAILYLNDVPSKFKYQVNKVKLDNKAAKNPLNASTTNIIKVNGDYSTITIK</sequence>
<proteinExistence type="predicted"/>
<evidence type="ECO:0000313" key="3">
    <source>
        <dbReference type="EMBL" id="KOY52830.1"/>
    </source>
</evidence>
<feature type="chain" id="PRO_5005845936" evidence="2">
    <location>
        <begin position="24"/>
        <end position="449"/>
    </location>
</feature>
<keyword evidence="6" id="KW-1185">Reference proteome</keyword>
<dbReference type="EMBL" id="LGBR01000001">
    <property type="protein sequence ID" value="KOY52830.1"/>
    <property type="molecule type" value="Genomic_DNA"/>
</dbReference>
<dbReference type="Proteomes" id="UP000183071">
    <property type="component" value="Unassembled WGS sequence"/>
</dbReference>
<reference evidence="3 5" key="1">
    <citation type="submission" date="2015-07" db="EMBL/GenBank/DDBJ databases">
        <title>Genome of Polaribacter dokdonenesis DSW-5, isolated from seawater off Dokdo in Korea.</title>
        <authorList>
            <person name="Yoon K."/>
            <person name="Song J.Y."/>
            <person name="Kim J.F."/>
        </authorList>
    </citation>
    <scope>NUCLEOTIDE SEQUENCE [LARGE SCALE GENOMIC DNA]</scope>
    <source>
        <strain evidence="3 5">DSW-5</strain>
    </source>
</reference>
<gene>
    <name evidence="3" type="ORF">I602_2390</name>
    <name evidence="4" type="ORF">SAMN05444353_2165</name>
</gene>
<reference evidence="4 6" key="2">
    <citation type="submission" date="2016-10" db="EMBL/GenBank/DDBJ databases">
        <authorList>
            <person name="Varghese N."/>
            <person name="Submissions S."/>
        </authorList>
    </citation>
    <scope>NUCLEOTIDE SEQUENCE [LARGE SCALE GENOMIC DNA]</scope>
    <source>
        <strain evidence="4 6">DSW-5</strain>
    </source>
</reference>
<protein>
    <submittedName>
        <fullName evidence="3">Secreted protein</fullName>
    </submittedName>
</protein>
<dbReference type="Proteomes" id="UP000037716">
    <property type="component" value="Unassembled WGS sequence"/>
</dbReference>
<dbReference type="STRING" id="1300348.I602_2390"/>